<dbReference type="AlphaFoldDB" id="A0A4Y5Z3P3"/>
<protein>
    <submittedName>
        <fullName evidence="3">Antitoxin</fullName>
    </submittedName>
</protein>
<name>A0A4Y5Z3P3_9GAMM</name>
<gene>
    <name evidence="3" type="ORF">FIV34_11070</name>
</gene>
<dbReference type="SUPFAM" id="SSF89447">
    <property type="entry name" value="AbrB/MazE/MraZ-like"/>
    <property type="match status" value="1"/>
</dbReference>
<dbReference type="GO" id="GO:0003677">
    <property type="term" value="F:DNA binding"/>
    <property type="evidence" value="ECO:0007669"/>
    <property type="project" value="InterPro"/>
</dbReference>
<dbReference type="RefSeq" id="WP_139982675.1">
    <property type="nucleotide sequence ID" value="NZ_CP041046.1"/>
</dbReference>
<keyword evidence="4" id="KW-1185">Reference proteome</keyword>
<dbReference type="Gene3D" id="2.10.260.10">
    <property type="match status" value="1"/>
</dbReference>
<evidence type="ECO:0000313" key="3">
    <source>
        <dbReference type="EMBL" id="QDE39704.1"/>
    </source>
</evidence>
<feature type="region of interest" description="Disordered" evidence="1">
    <location>
        <begin position="66"/>
        <end position="85"/>
    </location>
</feature>
<sequence length="85" mass="9029">MYKTSIRKVGGSLMLAIPPVLLEILHLTAGTQVGIDIDGGKLVVTATRAPEYSLDQLLAQCHPEQPLSEDDQTWTGGTAAGNELI</sequence>
<feature type="domain" description="SpoVT-AbrB" evidence="2">
    <location>
        <begin position="7"/>
        <end position="52"/>
    </location>
</feature>
<reference evidence="3 4" key="1">
    <citation type="submission" date="2019-06" db="EMBL/GenBank/DDBJ databases">
        <title>A complete genome sequence for Luteibacter pinisoli MAH-14.</title>
        <authorList>
            <person name="Baltrus D.A."/>
        </authorList>
    </citation>
    <scope>NUCLEOTIDE SEQUENCE [LARGE SCALE GENOMIC DNA]</scope>
    <source>
        <strain evidence="3 4">MAH-14</strain>
    </source>
</reference>
<dbReference type="Proteomes" id="UP000316093">
    <property type="component" value="Chromosome"/>
</dbReference>
<proteinExistence type="predicted"/>
<organism evidence="3 4">
    <name type="scientific">Luteibacter pinisoli</name>
    <dbReference type="NCBI Taxonomy" id="2589080"/>
    <lineage>
        <taxon>Bacteria</taxon>
        <taxon>Pseudomonadati</taxon>
        <taxon>Pseudomonadota</taxon>
        <taxon>Gammaproteobacteria</taxon>
        <taxon>Lysobacterales</taxon>
        <taxon>Rhodanobacteraceae</taxon>
        <taxon>Luteibacter</taxon>
    </lineage>
</organism>
<dbReference type="KEGG" id="lpy:FIV34_11070"/>
<accession>A0A4Y5Z3P3</accession>
<evidence type="ECO:0000259" key="2">
    <source>
        <dbReference type="SMART" id="SM00966"/>
    </source>
</evidence>
<dbReference type="EMBL" id="CP041046">
    <property type="protein sequence ID" value="QDE39704.1"/>
    <property type="molecule type" value="Genomic_DNA"/>
</dbReference>
<dbReference type="OrthoDB" id="9795766at2"/>
<dbReference type="SMART" id="SM00966">
    <property type="entry name" value="SpoVT_AbrB"/>
    <property type="match status" value="1"/>
</dbReference>
<dbReference type="InterPro" id="IPR007159">
    <property type="entry name" value="SpoVT-AbrB_dom"/>
</dbReference>
<dbReference type="InterPro" id="IPR037914">
    <property type="entry name" value="SpoVT-AbrB_sf"/>
</dbReference>
<evidence type="ECO:0000256" key="1">
    <source>
        <dbReference type="SAM" id="MobiDB-lite"/>
    </source>
</evidence>
<evidence type="ECO:0000313" key="4">
    <source>
        <dbReference type="Proteomes" id="UP000316093"/>
    </source>
</evidence>